<feature type="chain" id="PRO_5042219109" description="Secreted protein" evidence="1">
    <location>
        <begin position="19"/>
        <end position="97"/>
    </location>
</feature>
<evidence type="ECO:0000313" key="2">
    <source>
        <dbReference type="EMBL" id="KAK3335518.1"/>
    </source>
</evidence>
<proteinExistence type="predicted"/>
<dbReference type="EMBL" id="JAUEPO010000001">
    <property type="protein sequence ID" value="KAK3335518.1"/>
    <property type="molecule type" value="Genomic_DNA"/>
</dbReference>
<sequence length="97" mass="10474">MDAPLLLLLLLLRRHSCSISVETCAASKGSSGPNTQRITTPGGRWLCTAGNRIMTMALSLEPRIHGNDDDLPFEIMPLSHGNSPLIYTVRVETKTGG</sequence>
<keyword evidence="3" id="KW-1185">Reference proteome</keyword>
<gene>
    <name evidence="2" type="ORF">B0T19DRAFT_406674</name>
</gene>
<name>A0AAE0J244_9PEZI</name>
<evidence type="ECO:0008006" key="4">
    <source>
        <dbReference type="Google" id="ProtNLM"/>
    </source>
</evidence>
<keyword evidence="1" id="KW-0732">Signal</keyword>
<reference evidence="2" key="2">
    <citation type="submission" date="2023-06" db="EMBL/GenBank/DDBJ databases">
        <authorList>
            <consortium name="Lawrence Berkeley National Laboratory"/>
            <person name="Haridas S."/>
            <person name="Hensen N."/>
            <person name="Bonometti L."/>
            <person name="Westerberg I."/>
            <person name="Brannstrom I.O."/>
            <person name="Guillou S."/>
            <person name="Cros-Aarteil S."/>
            <person name="Calhoun S."/>
            <person name="Kuo A."/>
            <person name="Mondo S."/>
            <person name="Pangilinan J."/>
            <person name="Riley R."/>
            <person name="Labutti K."/>
            <person name="Andreopoulos B."/>
            <person name="Lipzen A."/>
            <person name="Chen C."/>
            <person name="Yanf M."/>
            <person name="Daum C."/>
            <person name="Ng V."/>
            <person name="Clum A."/>
            <person name="Steindorff A."/>
            <person name="Ohm R."/>
            <person name="Martin F."/>
            <person name="Silar P."/>
            <person name="Natvig D."/>
            <person name="Lalanne C."/>
            <person name="Gautier V."/>
            <person name="Ament-Velasquez S.L."/>
            <person name="Kruys A."/>
            <person name="Hutchinson M.I."/>
            <person name="Powell A.J."/>
            <person name="Barry K."/>
            <person name="Miller A.N."/>
            <person name="Grigoriev I.V."/>
            <person name="Debuchy R."/>
            <person name="Gladieux P."/>
            <person name="Thoren M.H."/>
            <person name="Johannesson H."/>
        </authorList>
    </citation>
    <scope>NUCLEOTIDE SEQUENCE</scope>
    <source>
        <strain evidence="2">SMH4131-1</strain>
    </source>
</reference>
<dbReference type="Proteomes" id="UP001286456">
    <property type="component" value="Unassembled WGS sequence"/>
</dbReference>
<comment type="caution">
    <text evidence="2">The sequence shown here is derived from an EMBL/GenBank/DDBJ whole genome shotgun (WGS) entry which is preliminary data.</text>
</comment>
<organism evidence="2 3">
    <name type="scientific">Cercophora scortea</name>
    <dbReference type="NCBI Taxonomy" id="314031"/>
    <lineage>
        <taxon>Eukaryota</taxon>
        <taxon>Fungi</taxon>
        <taxon>Dikarya</taxon>
        <taxon>Ascomycota</taxon>
        <taxon>Pezizomycotina</taxon>
        <taxon>Sordariomycetes</taxon>
        <taxon>Sordariomycetidae</taxon>
        <taxon>Sordariales</taxon>
        <taxon>Lasiosphaeriaceae</taxon>
        <taxon>Cercophora</taxon>
    </lineage>
</organism>
<evidence type="ECO:0000313" key="3">
    <source>
        <dbReference type="Proteomes" id="UP001286456"/>
    </source>
</evidence>
<dbReference type="AlphaFoldDB" id="A0AAE0J244"/>
<protein>
    <recommendedName>
        <fullName evidence="4">Secreted protein</fullName>
    </recommendedName>
</protein>
<accession>A0AAE0J244</accession>
<feature type="signal peptide" evidence="1">
    <location>
        <begin position="1"/>
        <end position="18"/>
    </location>
</feature>
<evidence type="ECO:0000256" key="1">
    <source>
        <dbReference type="SAM" id="SignalP"/>
    </source>
</evidence>
<reference evidence="2" key="1">
    <citation type="journal article" date="2023" name="Mol. Phylogenet. Evol.">
        <title>Genome-scale phylogeny and comparative genomics of the fungal order Sordariales.</title>
        <authorList>
            <person name="Hensen N."/>
            <person name="Bonometti L."/>
            <person name="Westerberg I."/>
            <person name="Brannstrom I.O."/>
            <person name="Guillou S."/>
            <person name="Cros-Aarteil S."/>
            <person name="Calhoun S."/>
            <person name="Haridas S."/>
            <person name="Kuo A."/>
            <person name="Mondo S."/>
            <person name="Pangilinan J."/>
            <person name="Riley R."/>
            <person name="LaButti K."/>
            <person name="Andreopoulos B."/>
            <person name="Lipzen A."/>
            <person name="Chen C."/>
            <person name="Yan M."/>
            <person name="Daum C."/>
            <person name="Ng V."/>
            <person name="Clum A."/>
            <person name="Steindorff A."/>
            <person name="Ohm R.A."/>
            <person name="Martin F."/>
            <person name="Silar P."/>
            <person name="Natvig D.O."/>
            <person name="Lalanne C."/>
            <person name="Gautier V."/>
            <person name="Ament-Velasquez S.L."/>
            <person name="Kruys A."/>
            <person name="Hutchinson M.I."/>
            <person name="Powell A.J."/>
            <person name="Barry K."/>
            <person name="Miller A.N."/>
            <person name="Grigoriev I.V."/>
            <person name="Debuchy R."/>
            <person name="Gladieux P."/>
            <person name="Hiltunen Thoren M."/>
            <person name="Johannesson H."/>
        </authorList>
    </citation>
    <scope>NUCLEOTIDE SEQUENCE</scope>
    <source>
        <strain evidence="2">SMH4131-1</strain>
    </source>
</reference>